<evidence type="ECO:0000313" key="2">
    <source>
        <dbReference type="EMBL" id="GAA6166443.1"/>
    </source>
</evidence>
<keyword evidence="1" id="KW-0812">Transmembrane</keyword>
<dbReference type="RefSeq" id="WP_233086528.1">
    <property type="nucleotide sequence ID" value="NZ_BAABWN010000001.1"/>
</dbReference>
<keyword evidence="1" id="KW-0472">Membrane</keyword>
<keyword evidence="1" id="KW-1133">Transmembrane helix</keyword>
<feature type="transmembrane region" description="Helical" evidence="1">
    <location>
        <begin position="45"/>
        <end position="66"/>
    </location>
</feature>
<dbReference type="EMBL" id="BAABWN010000001">
    <property type="protein sequence ID" value="GAA6166443.1"/>
    <property type="molecule type" value="Genomic_DNA"/>
</dbReference>
<evidence type="ECO:0000313" key="3">
    <source>
        <dbReference type="Proteomes" id="UP001465153"/>
    </source>
</evidence>
<protein>
    <recommendedName>
        <fullName evidence="4">Superinfection immunity protein</fullName>
    </recommendedName>
</protein>
<keyword evidence="3" id="KW-1185">Reference proteome</keyword>
<reference evidence="2 3" key="1">
    <citation type="submission" date="2024-04" db="EMBL/GenBank/DDBJ databases">
        <title>Draft genome sequence of Sessilibacter corallicola NBRC 116591.</title>
        <authorList>
            <person name="Miyakawa T."/>
            <person name="Kusuya Y."/>
            <person name="Miura T."/>
        </authorList>
    </citation>
    <scope>NUCLEOTIDE SEQUENCE [LARGE SCALE GENOMIC DNA]</scope>
    <source>
        <strain evidence="2 3">KU-00831-HH</strain>
    </source>
</reference>
<name>A0ABQ0A460_9GAMM</name>
<proteinExistence type="predicted"/>
<gene>
    <name evidence="2" type="ORF">NBRC116591_02530</name>
</gene>
<evidence type="ECO:0008006" key="4">
    <source>
        <dbReference type="Google" id="ProtNLM"/>
    </source>
</evidence>
<accession>A0ABQ0A460</accession>
<sequence length="73" mass="8551">MEAIIATITAIVALPIFFVIAFFYWIPILFILFSGKVTMAEKIAWILLTFFVSWFAWIFFLLLAPIKPKRSEY</sequence>
<comment type="caution">
    <text evidence="2">The sequence shown here is derived from an EMBL/GenBank/DDBJ whole genome shotgun (WGS) entry which is preliminary data.</text>
</comment>
<organism evidence="2 3">
    <name type="scientific">Sessilibacter corallicola</name>
    <dbReference type="NCBI Taxonomy" id="2904075"/>
    <lineage>
        <taxon>Bacteria</taxon>
        <taxon>Pseudomonadati</taxon>
        <taxon>Pseudomonadota</taxon>
        <taxon>Gammaproteobacteria</taxon>
        <taxon>Cellvibrionales</taxon>
        <taxon>Cellvibrionaceae</taxon>
        <taxon>Sessilibacter</taxon>
    </lineage>
</organism>
<dbReference type="Proteomes" id="UP001465153">
    <property type="component" value="Unassembled WGS sequence"/>
</dbReference>
<feature type="transmembrane region" description="Helical" evidence="1">
    <location>
        <begin position="6"/>
        <end position="33"/>
    </location>
</feature>
<evidence type="ECO:0000256" key="1">
    <source>
        <dbReference type="SAM" id="Phobius"/>
    </source>
</evidence>